<keyword evidence="2" id="KW-0040">ANK repeat</keyword>
<reference evidence="4" key="1">
    <citation type="submission" date="2021-02" db="EMBL/GenBank/DDBJ databases">
        <authorList>
            <person name="Nowell W R."/>
        </authorList>
    </citation>
    <scope>NUCLEOTIDE SEQUENCE</scope>
</reference>
<dbReference type="Pfam" id="PF12796">
    <property type="entry name" value="Ank_2"/>
    <property type="match status" value="1"/>
</dbReference>
<dbReference type="SUPFAM" id="SSF48403">
    <property type="entry name" value="Ankyrin repeat"/>
    <property type="match status" value="1"/>
</dbReference>
<feature type="region of interest" description="Disordered" evidence="3">
    <location>
        <begin position="750"/>
        <end position="771"/>
    </location>
</feature>
<dbReference type="Proteomes" id="UP000663829">
    <property type="component" value="Unassembled WGS sequence"/>
</dbReference>
<dbReference type="OrthoDB" id="194358at2759"/>
<dbReference type="Proteomes" id="UP000681722">
    <property type="component" value="Unassembled WGS sequence"/>
</dbReference>
<dbReference type="Proteomes" id="UP000682733">
    <property type="component" value="Unassembled WGS sequence"/>
</dbReference>
<gene>
    <name evidence="4" type="ORF">GPM918_LOCUS11844</name>
    <name evidence="6" type="ORF">SRO942_LOCUS11845</name>
    <name evidence="5" type="ORF">TMI583_LOCUS823</name>
</gene>
<evidence type="ECO:0000313" key="5">
    <source>
        <dbReference type="EMBL" id="CAF3506757.1"/>
    </source>
</evidence>
<dbReference type="PANTHER" id="PTHR24198">
    <property type="entry name" value="ANKYRIN REPEAT AND PROTEIN KINASE DOMAIN-CONTAINING PROTEIN"/>
    <property type="match status" value="1"/>
</dbReference>
<keyword evidence="7" id="KW-1185">Reference proteome</keyword>
<evidence type="ECO:0000256" key="1">
    <source>
        <dbReference type="ARBA" id="ARBA00022737"/>
    </source>
</evidence>
<evidence type="ECO:0000313" key="4">
    <source>
        <dbReference type="EMBL" id="CAF0962812.1"/>
    </source>
</evidence>
<feature type="region of interest" description="Disordered" evidence="3">
    <location>
        <begin position="520"/>
        <end position="556"/>
    </location>
</feature>
<dbReference type="SMART" id="SM00248">
    <property type="entry name" value="ANK"/>
    <property type="match status" value="4"/>
</dbReference>
<dbReference type="Gene3D" id="1.25.40.20">
    <property type="entry name" value="Ankyrin repeat-containing domain"/>
    <property type="match status" value="1"/>
</dbReference>
<keyword evidence="1" id="KW-0677">Repeat</keyword>
<organism evidence="4 7">
    <name type="scientific">Didymodactylos carnosus</name>
    <dbReference type="NCBI Taxonomy" id="1234261"/>
    <lineage>
        <taxon>Eukaryota</taxon>
        <taxon>Metazoa</taxon>
        <taxon>Spiralia</taxon>
        <taxon>Gnathifera</taxon>
        <taxon>Rotifera</taxon>
        <taxon>Eurotatoria</taxon>
        <taxon>Bdelloidea</taxon>
        <taxon>Philodinida</taxon>
        <taxon>Philodinidae</taxon>
        <taxon>Didymodactylos</taxon>
    </lineage>
</organism>
<accession>A0A814E028</accession>
<name>A0A814E028_9BILA</name>
<dbReference type="InterPro" id="IPR036770">
    <property type="entry name" value="Ankyrin_rpt-contain_sf"/>
</dbReference>
<protein>
    <submittedName>
        <fullName evidence="4">Uncharacterized protein</fullName>
    </submittedName>
</protein>
<sequence length="967" mass="111802">MLSGNLGQIVVDGTGPISLCPKHVIRHIKDQSIIRELALHSSLKVFIRGATSPHLESGVLLPYTEICTNPLERLSSTNLLLYTSFSNDNIRMLLRSAVENGVQSFHYAIQDFKTTYSKTYVKQLDKPDTNNNTLLWYLAVAKQYECIQELHKYVSKINVNCVNGSYQQTILHYITSTGTLEGLNIALQIGVNTSIKDCLGRTALHYVTLCREETSSVDVAKILIENGTSPSDYDYMRQTCLHFALMKEKYDLVEYLLTLDNVNICTRNKHGYTSLGYLCEQLLSIPDIYIEKNIGNSQKLNRLLSIIDIFVERYPKDELWQAFHIYNDCDPDKTCRRTLEKSLTSENNVKDLFGENLLMRLYSKLLYCKQTNILIKLGTILNIHNDNYCHNDRKLFVQRLLELRLWELGIHYLCDTDGVNLQKVLTYFVAYDPHAVNSSKNTHDLSLVCICLFYALVTLTFSFSFENIVPISSFIKQQKSYYYHLIHTKTTIAEDSVQYPHTLPASNQFNRSLDMSNHQQFPSIPQRLSGKQRDTFTHHATHKKKPSSEEQSPSVDINTINVVRDQKNESSRNLKIIPSLSGGSDITDQIQMLDSTHSIDKKKYYKTIKVPNKIRDSITFSPKCDWYMTNNVMHSQYVTIAHTCLHYAIFNVFSLKQCCRFTIRKLLCTNILQKVSKFYDMLSPQLILYLKYHEILLLYPRTRKKLNLQLVFYLIKRLYNIQNSFEEDMFGNWSMDVKFPSWMKQEEEDIEQNVRDIDERETDEKRDRETRISSVESVTSFESFHVDIPVTQVSLPPEECREQSIVEFTLAKEESNFDTFASLKLSASEISYSLKLDVLEKEKGKIATTDLLPDVPSPKSASVYDDQQSLVTDNEIEDKYDRRDKIITKITARNAEREPVRKTLEDEPSRQPLIQKEKTLRKSLDIALKDLEKDATMIEGLLAKFLKSDEEQMQQDIISTPNTKSER</sequence>
<dbReference type="EMBL" id="CAJOBA010000129">
    <property type="protein sequence ID" value="CAF3506757.1"/>
    <property type="molecule type" value="Genomic_DNA"/>
</dbReference>
<dbReference type="EMBL" id="CAJOBC010002519">
    <property type="protein sequence ID" value="CAF3737192.1"/>
    <property type="molecule type" value="Genomic_DNA"/>
</dbReference>
<dbReference type="AlphaFoldDB" id="A0A814E028"/>
<evidence type="ECO:0000256" key="3">
    <source>
        <dbReference type="SAM" id="MobiDB-lite"/>
    </source>
</evidence>
<comment type="caution">
    <text evidence="4">The sequence shown here is derived from an EMBL/GenBank/DDBJ whole genome shotgun (WGS) entry which is preliminary data.</text>
</comment>
<feature type="compositionally biased region" description="Basic and acidic residues" evidence="3">
    <location>
        <begin position="752"/>
        <end position="771"/>
    </location>
</feature>
<evidence type="ECO:0000256" key="2">
    <source>
        <dbReference type="ARBA" id="ARBA00023043"/>
    </source>
</evidence>
<dbReference type="InterPro" id="IPR002110">
    <property type="entry name" value="Ankyrin_rpt"/>
</dbReference>
<proteinExistence type="predicted"/>
<evidence type="ECO:0000313" key="6">
    <source>
        <dbReference type="EMBL" id="CAF3737192.1"/>
    </source>
</evidence>
<dbReference type="EMBL" id="CAJNOQ010002519">
    <property type="protein sequence ID" value="CAF0962812.1"/>
    <property type="molecule type" value="Genomic_DNA"/>
</dbReference>
<evidence type="ECO:0000313" key="7">
    <source>
        <dbReference type="Proteomes" id="UP000663829"/>
    </source>
</evidence>
<dbReference type="PANTHER" id="PTHR24198:SF165">
    <property type="entry name" value="ANKYRIN REPEAT-CONTAINING PROTEIN-RELATED"/>
    <property type="match status" value="1"/>
</dbReference>